<dbReference type="InterPro" id="IPR029063">
    <property type="entry name" value="SAM-dependent_MTases_sf"/>
</dbReference>
<evidence type="ECO:0000256" key="3">
    <source>
        <dbReference type="ARBA" id="ARBA00022679"/>
    </source>
</evidence>
<reference evidence="7 8" key="1">
    <citation type="submission" date="2017-09" db="EMBL/GenBank/DDBJ databases">
        <title>Genome sequencing of Besnoitia besnoiti strain Bb-Ger1.</title>
        <authorList>
            <person name="Schares G."/>
            <person name="Venepally P."/>
            <person name="Lorenzi H.A."/>
        </authorList>
    </citation>
    <scope>NUCLEOTIDE SEQUENCE [LARGE SCALE GENOMIC DNA]</scope>
    <source>
        <strain evidence="7 8">Bb-Ger1</strain>
    </source>
</reference>
<accession>A0A2A9MFC4</accession>
<dbReference type="EMBL" id="NWUJ01000006">
    <property type="protein sequence ID" value="PFH34656.1"/>
    <property type="molecule type" value="Genomic_DNA"/>
</dbReference>
<proteinExistence type="inferred from homology"/>
<dbReference type="Pfam" id="PF13847">
    <property type="entry name" value="Methyltransf_31"/>
    <property type="match status" value="1"/>
</dbReference>
<dbReference type="OrthoDB" id="411785at2759"/>
<dbReference type="RefSeq" id="XP_029218665.1">
    <property type="nucleotide sequence ID" value="XM_029365082.1"/>
</dbReference>
<dbReference type="VEuPathDB" id="ToxoDB:BESB_066890"/>
<name>A0A2A9MFC4_BESBE</name>
<keyword evidence="4" id="KW-0511">Multifunctional enzyme</keyword>
<gene>
    <name evidence="7" type="ORF">BESB_066890</name>
</gene>
<dbReference type="GO" id="GO:0032259">
    <property type="term" value="P:methylation"/>
    <property type="evidence" value="ECO:0007669"/>
    <property type="project" value="UniProtKB-KW"/>
</dbReference>
<dbReference type="KEGG" id="bbes:BESB_066890"/>
<evidence type="ECO:0000256" key="5">
    <source>
        <dbReference type="SAM" id="MobiDB-lite"/>
    </source>
</evidence>
<dbReference type="InterPro" id="IPR051419">
    <property type="entry name" value="Lys/N-term_MeTrsfase_sf"/>
</dbReference>
<comment type="similarity">
    <text evidence="1">Belongs to the methyltransferase superfamily.</text>
</comment>
<evidence type="ECO:0000313" key="8">
    <source>
        <dbReference type="Proteomes" id="UP000224006"/>
    </source>
</evidence>
<feature type="region of interest" description="Disordered" evidence="5">
    <location>
        <begin position="383"/>
        <end position="403"/>
    </location>
</feature>
<evidence type="ECO:0000256" key="4">
    <source>
        <dbReference type="ARBA" id="ARBA00023268"/>
    </source>
</evidence>
<dbReference type="PANTHER" id="PTHR12176:SF78">
    <property type="entry name" value="EEF1A LYSINE AND N-TERMINAL METHYLTRANSFERASE"/>
    <property type="match status" value="1"/>
</dbReference>
<dbReference type="GO" id="GO:0008168">
    <property type="term" value="F:methyltransferase activity"/>
    <property type="evidence" value="ECO:0007669"/>
    <property type="project" value="UniProtKB-KW"/>
</dbReference>
<evidence type="ECO:0000256" key="2">
    <source>
        <dbReference type="ARBA" id="ARBA00022603"/>
    </source>
</evidence>
<dbReference type="Gene3D" id="3.40.50.150">
    <property type="entry name" value="Vaccinia Virus protein VP39"/>
    <property type="match status" value="2"/>
</dbReference>
<sequence length="814" mass="88180">MNLLPASLEEFRKRSYWNDFFRSRGDNAFEWYGSYADYKAILDSLDLRTPAGRRRPRRKEQSQEASAANHTAAPCTQKEETAAGGEPDSTAPAPAANGSQVAGSRILHVGCGNSELPRELVEDGYSAIVNVDFSSVVIANMCRRCRHLGSALEWECLDVRKGALAKKFGAEAFDVVLDKGFLDAYISGDQEQPAAGGAAPAKAWDYRQEAQEYLQSVLHVLKPGGVYILVTLAQDYLAKELVRCFHAAPVSDVIIFPLSHKACPSSSSSPLPYLFAFTKNLTSSPAEDGQPVQLTKRGPKLTCTVVAGQGRAGGDETFSIWELPKRIVSINKWRFFQSAIHVYQPGSRSTVSVHRQKRGNEAEESAAYSIAIYDRVFQEATEEKNKKAGKKDGKKGEKKKSAAHKTAALFAPLGQECSWLYSTPEGNEELALQAGVSRLLVVTAGVQGAAEAPTGAEGLHEQKPSVFEKMKDELEPYLADLALPGSGTIPVLIVSEGSSVHAELARIRSPYAGCVVVRDVECDDENPDADRILVLRQMIFSCNPQAVQSEVKVLLPASETSGEAPQFLFCQPSCAYHLATAAAFALLPAETTRLSATLLGLGGGILARLLSLLFGRAFDLQLTCVDLDPVVVQLAKECFGFEEAPPAVTAVTDDALSFLAQLPASSQDVLIIDINNGSSSSSLTCPSEDFVQPSVLETLKARLAAGGLLIFNLLSRCPQTKKQILDRLTAMFPFVSAFGMPDDVNELVVCSNQLDAHAADSAVFQTRVDSMFKKVAASLPECAGDARRLASDAALWSSWSRRWRVNCEEEKREN</sequence>
<dbReference type="GeneID" id="40311615"/>
<protein>
    <recommendedName>
        <fullName evidence="6">Methyltransferase domain-containing protein</fullName>
    </recommendedName>
</protein>
<feature type="compositionally biased region" description="Basic and acidic residues" evidence="5">
    <location>
        <begin position="383"/>
        <end position="395"/>
    </location>
</feature>
<feature type="region of interest" description="Disordered" evidence="5">
    <location>
        <begin position="49"/>
        <end position="98"/>
    </location>
</feature>
<dbReference type="Proteomes" id="UP000224006">
    <property type="component" value="Chromosome VI"/>
</dbReference>
<dbReference type="PANTHER" id="PTHR12176">
    <property type="entry name" value="SAM-DEPENDENT METHYLTRANSFERASE SUPERFAMILY PROTEIN"/>
    <property type="match status" value="1"/>
</dbReference>
<feature type="domain" description="Methyltransferase" evidence="6">
    <location>
        <begin position="102"/>
        <end position="233"/>
    </location>
</feature>
<comment type="caution">
    <text evidence="7">The sequence shown here is derived from an EMBL/GenBank/DDBJ whole genome shotgun (WGS) entry which is preliminary data.</text>
</comment>
<dbReference type="CDD" id="cd02440">
    <property type="entry name" value="AdoMet_MTases"/>
    <property type="match status" value="1"/>
</dbReference>
<keyword evidence="8" id="KW-1185">Reference proteome</keyword>
<dbReference type="SUPFAM" id="SSF53335">
    <property type="entry name" value="S-adenosyl-L-methionine-dependent methyltransferases"/>
    <property type="match status" value="2"/>
</dbReference>
<keyword evidence="3" id="KW-0808">Transferase</keyword>
<keyword evidence="2" id="KW-0489">Methyltransferase</keyword>
<organism evidence="7 8">
    <name type="scientific">Besnoitia besnoiti</name>
    <name type="common">Apicomplexan protozoan</name>
    <dbReference type="NCBI Taxonomy" id="94643"/>
    <lineage>
        <taxon>Eukaryota</taxon>
        <taxon>Sar</taxon>
        <taxon>Alveolata</taxon>
        <taxon>Apicomplexa</taxon>
        <taxon>Conoidasida</taxon>
        <taxon>Coccidia</taxon>
        <taxon>Eucoccidiorida</taxon>
        <taxon>Eimeriorina</taxon>
        <taxon>Sarcocystidae</taxon>
        <taxon>Besnoitia</taxon>
    </lineage>
</organism>
<evidence type="ECO:0000256" key="1">
    <source>
        <dbReference type="ARBA" id="ARBA00008361"/>
    </source>
</evidence>
<dbReference type="InterPro" id="IPR025714">
    <property type="entry name" value="Methyltranfer_dom"/>
</dbReference>
<evidence type="ECO:0000259" key="6">
    <source>
        <dbReference type="Pfam" id="PF13847"/>
    </source>
</evidence>
<evidence type="ECO:0000313" key="7">
    <source>
        <dbReference type="EMBL" id="PFH34656.1"/>
    </source>
</evidence>
<dbReference type="AlphaFoldDB" id="A0A2A9MFC4"/>